<gene>
    <name evidence="2" type="ORF">HID58_031565</name>
</gene>
<dbReference type="Proteomes" id="UP000824890">
    <property type="component" value="Unassembled WGS sequence"/>
</dbReference>
<feature type="compositionally biased region" description="Basic and acidic residues" evidence="1">
    <location>
        <begin position="147"/>
        <end position="160"/>
    </location>
</feature>
<reference evidence="2 3" key="1">
    <citation type="submission" date="2021-05" db="EMBL/GenBank/DDBJ databases">
        <title>Genome Assembly of Synthetic Allotetraploid Brassica napus Reveals Homoeologous Exchanges between Subgenomes.</title>
        <authorList>
            <person name="Davis J.T."/>
        </authorList>
    </citation>
    <scope>NUCLEOTIDE SEQUENCE [LARGE SCALE GENOMIC DNA]</scope>
    <source>
        <strain evidence="3">cv. Da-Ae</strain>
        <tissue evidence="2">Seedling</tissue>
    </source>
</reference>
<organism evidence="2 3">
    <name type="scientific">Brassica napus</name>
    <name type="common">Rape</name>
    <dbReference type="NCBI Taxonomy" id="3708"/>
    <lineage>
        <taxon>Eukaryota</taxon>
        <taxon>Viridiplantae</taxon>
        <taxon>Streptophyta</taxon>
        <taxon>Embryophyta</taxon>
        <taxon>Tracheophyta</taxon>
        <taxon>Spermatophyta</taxon>
        <taxon>Magnoliopsida</taxon>
        <taxon>eudicotyledons</taxon>
        <taxon>Gunneridae</taxon>
        <taxon>Pentapetalae</taxon>
        <taxon>rosids</taxon>
        <taxon>malvids</taxon>
        <taxon>Brassicales</taxon>
        <taxon>Brassicaceae</taxon>
        <taxon>Brassiceae</taxon>
        <taxon>Brassica</taxon>
    </lineage>
</organism>
<feature type="non-terminal residue" evidence="2">
    <location>
        <position position="1"/>
    </location>
</feature>
<keyword evidence="3" id="KW-1185">Reference proteome</keyword>
<feature type="compositionally biased region" description="Basic and acidic residues" evidence="1">
    <location>
        <begin position="35"/>
        <end position="45"/>
    </location>
</feature>
<feature type="compositionally biased region" description="Polar residues" evidence="1">
    <location>
        <begin position="72"/>
        <end position="88"/>
    </location>
</feature>
<protein>
    <submittedName>
        <fullName evidence="2">Uncharacterized protein</fullName>
    </submittedName>
</protein>
<sequence length="220" mass="25062">QKGQIKPDTTLKQKPKRTNWATVQYNFGPQAQRENPLKKKSDSPHHVSGRPATNEHAAFNLLPEPARRHDGSPSTAKTNSRRTVQPEQSRPKLEPRSQMWQIYESTKSSTAYNRSSNLRLTCKEQQTSLLIYLSLKMQQPKRLGMKKPSEAGESDVEKTITSRRQKPAKTVLWKPPLPRSKAGRSSEELMQRRSPRPVGNTETGTQKQRTLSPLNQLITF</sequence>
<feature type="compositionally biased region" description="Polar residues" evidence="1">
    <location>
        <begin position="200"/>
        <end position="220"/>
    </location>
</feature>
<name>A0ABQ8BTT8_BRANA</name>
<feature type="region of interest" description="Disordered" evidence="1">
    <location>
        <begin position="1"/>
        <end position="99"/>
    </location>
</feature>
<evidence type="ECO:0000313" key="3">
    <source>
        <dbReference type="Proteomes" id="UP000824890"/>
    </source>
</evidence>
<proteinExistence type="predicted"/>
<accession>A0ABQ8BTT8</accession>
<dbReference type="EMBL" id="JAGKQM010000009">
    <property type="protein sequence ID" value="KAH0908244.1"/>
    <property type="molecule type" value="Genomic_DNA"/>
</dbReference>
<feature type="region of interest" description="Disordered" evidence="1">
    <location>
        <begin position="143"/>
        <end position="220"/>
    </location>
</feature>
<evidence type="ECO:0000313" key="2">
    <source>
        <dbReference type="EMBL" id="KAH0908244.1"/>
    </source>
</evidence>
<feature type="compositionally biased region" description="Polar residues" evidence="1">
    <location>
        <begin position="19"/>
        <end position="33"/>
    </location>
</feature>
<comment type="caution">
    <text evidence="2">The sequence shown here is derived from an EMBL/GenBank/DDBJ whole genome shotgun (WGS) entry which is preliminary data.</text>
</comment>
<evidence type="ECO:0000256" key="1">
    <source>
        <dbReference type="SAM" id="MobiDB-lite"/>
    </source>
</evidence>